<evidence type="ECO:0000256" key="9">
    <source>
        <dbReference type="SAM" id="Phobius"/>
    </source>
</evidence>
<keyword evidence="12" id="KW-1185">Reference proteome</keyword>
<keyword evidence="8" id="KW-0813">Transport</keyword>
<comment type="caution">
    <text evidence="11">The sequence shown here is derived from an EMBL/GenBank/DDBJ whole genome shotgun (WGS) entry which is preliminary data.</text>
</comment>
<name>A0A6B2GVA8_9BACT</name>
<protein>
    <submittedName>
        <fullName evidence="11">Rhomboid family intramembrane serine protease</fullName>
    </submittedName>
</protein>
<dbReference type="InterPro" id="IPR035952">
    <property type="entry name" value="Rhomboid-like_sf"/>
</dbReference>
<evidence type="ECO:0000313" key="12">
    <source>
        <dbReference type="Proteomes" id="UP000478546"/>
    </source>
</evidence>
<dbReference type="GO" id="GO:0009279">
    <property type="term" value="C:cell outer membrane"/>
    <property type="evidence" value="ECO:0007669"/>
    <property type="project" value="UniProtKB-SubCell"/>
</dbReference>
<feature type="transmembrane region" description="Helical" evidence="9">
    <location>
        <begin position="96"/>
        <end position="116"/>
    </location>
</feature>
<feature type="transmembrane region" description="Helical" evidence="9">
    <location>
        <begin position="122"/>
        <end position="142"/>
    </location>
</feature>
<dbReference type="NCBIfam" id="TIGR04057">
    <property type="entry name" value="SusC_RagA_signa"/>
    <property type="match status" value="1"/>
</dbReference>
<feature type="transmembrane region" description="Helical" evidence="9">
    <location>
        <begin position="12"/>
        <end position="36"/>
    </location>
</feature>
<dbReference type="AlphaFoldDB" id="A0A6B2GVA8"/>
<comment type="subcellular location">
    <subcellularLocation>
        <location evidence="8">Cell outer membrane</location>
        <topology evidence="8">Multi-pass membrane protein</topology>
    </subcellularLocation>
    <subcellularLocation>
        <location evidence="1">Membrane</location>
        <topology evidence="1">Multi-pass membrane protein</topology>
    </subcellularLocation>
</comment>
<dbReference type="Gene3D" id="1.20.1540.10">
    <property type="entry name" value="Rhomboid-like"/>
    <property type="match status" value="1"/>
</dbReference>
<dbReference type="PROSITE" id="PS52016">
    <property type="entry name" value="TONB_DEPENDENT_REC_3"/>
    <property type="match status" value="1"/>
</dbReference>
<dbReference type="EMBL" id="JAAEAA010000003">
    <property type="protein sequence ID" value="NDK54839.1"/>
    <property type="molecule type" value="Genomic_DNA"/>
</dbReference>
<gene>
    <name evidence="11" type="ORF">GWO68_02815</name>
</gene>
<comment type="similarity">
    <text evidence="8">Belongs to the TonB-dependent receptor family.</text>
</comment>
<dbReference type="InterPro" id="IPR039426">
    <property type="entry name" value="TonB-dep_rcpt-like"/>
</dbReference>
<feature type="domain" description="Peptidase S54 rhomboid" evidence="10">
    <location>
        <begin position="57"/>
        <end position="195"/>
    </location>
</feature>
<feature type="transmembrane region" description="Helical" evidence="9">
    <location>
        <begin position="154"/>
        <end position="170"/>
    </location>
</feature>
<feature type="transmembrane region" description="Helical" evidence="9">
    <location>
        <begin position="176"/>
        <end position="195"/>
    </location>
</feature>
<dbReference type="GO" id="GO:0004252">
    <property type="term" value="F:serine-type endopeptidase activity"/>
    <property type="evidence" value="ECO:0007669"/>
    <property type="project" value="InterPro"/>
</dbReference>
<evidence type="ECO:0000259" key="10">
    <source>
        <dbReference type="Pfam" id="PF01694"/>
    </source>
</evidence>
<keyword evidence="4" id="KW-0378">Hydrolase</keyword>
<evidence type="ECO:0000256" key="6">
    <source>
        <dbReference type="ARBA" id="ARBA00022989"/>
    </source>
</evidence>
<feature type="transmembrane region" description="Helical" evidence="9">
    <location>
        <begin position="59"/>
        <end position="84"/>
    </location>
</feature>
<keyword evidence="7 8" id="KW-0472">Membrane</keyword>
<keyword evidence="8" id="KW-1134">Transmembrane beta strand</keyword>
<evidence type="ECO:0000256" key="5">
    <source>
        <dbReference type="ARBA" id="ARBA00022825"/>
    </source>
</evidence>
<dbReference type="InterPro" id="IPR037066">
    <property type="entry name" value="Plug_dom_sf"/>
</dbReference>
<dbReference type="PANTHER" id="PTHR22936:SF69">
    <property type="entry name" value="RHOMBOID-LIKE PROTEIN"/>
    <property type="match status" value="1"/>
</dbReference>
<dbReference type="InterPro" id="IPR023997">
    <property type="entry name" value="TonB-dep_OMP_SusC/RagA_CS"/>
</dbReference>
<evidence type="ECO:0000313" key="11">
    <source>
        <dbReference type="EMBL" id="NDK54839.1"/>
    </source>
</evidence>
<dbReference type="SUPFAM" id="SSF144091">
    <property type="entry name" value="Rhomboid-like"/>
    <property type="match status" value="1"/>
</dbReference>
<evidence type="ECO:0000256" key="2">
    <source>
        <dbReference type="ARBA" id="ARBA00022670"/>
    </source>
</evidence>
<evidence type="ECO:0000256" key="7">
    <source>
        <dbReference type="ARBA" id="ARBA00023136"/>
    </source>
</evidence>
<keyword evidence="8" id="KW-0998">Cell outer membrane</keyword>
<evidence type="ECO:0000256" key="8">
    <source>
        <dbReference type="PROSITE-ProRule" id="PRU01360"/>
    </source>
</evidence>
<accession>A0A6B2GVA8</accession>
<keyword evidence="2 11" id="KW-0645">Protease</keyword>
<keyword evidence="5" id="KW-0720">Serine protease</keyword>
<dbReference type="InterPro" id="IPR002610">
    <property type="entry name" value="Peptidase_S54_rhomboid-like"/>
</dbReference>
<sequence>MLQSFVPRQGYYITPILLNSNLFVFIVMLLLGISFIDPEAGQLFAVGGNYGPYTLSGQWWRLFTSTFIHAGIIHLALNMFALVSVGQQLEQLIGRIPFLIAYILCGLSGSLLSIWWDGTRVGVGASGAIFGMFGLLLTLMALEQKLTWQEKKAMLANLGFVIGINLLFGMKGGIDNAAHAGGLIAGIILGAVLMWRSGRRITQNYSLVGNYLTAGAGLIVVVLIYVLLPFKGQLRYLYTSDQFAQNEEQAMQVLYKLSEVGDEAKAAEFVPQLEAGIQLWDESETMLETIDDVQGKDKDRVLVLLDYVRLRKVSYQMLRDDLKHNRPLMNPKQQQVLYAIDGYARALQQGKEGDVVDTRFRNEYEMPDIKVPEDAPSETIATPNSNAAPLKALLVIDGVKKGYMTDDQEPEAITGLDEEQIESITVLKGKEAQALYGAEGANGVIQITTKK</sequence>
<dbReference type="GO" id="GO:0006508">
    <property type="term" value="P:proteolysis"/>
    <property type="evidence" value="ECO:0007669"/>
    <property type="project" value="UniProtKB-KW"/>
</dbReference>
<organism evidence="11 12">
    <name type="scientific">Pontibacter fetidus</name>
    <dbReference type="NCBI Taxonomy" id="2700082"/>
    <lineage>
        <taxon>Bacteria</taxon>
        <taxon>Pseudomonadati</taxon>
        <taxon>Bacteroidota</taxon>
        <taxon>Cytophagia</taxon>
        <taxon>Cytophagales</taxon>
        <taxon>Hymenobacteraceae</taxon>
        <taxon>Pontibacter</taxon>
    </lineage>
</organism>
<keyword evidence="6 9" id="KW-1133">Transmembrane helix</keyword>
<proteinExistence type="inferred from homology"/>
<dbReference type="Pfam" id="PF01694">
    <property type="entry name" value="Rhomboid"/>
    <property type="match status" value="1"/>
</dbReference>
<dbReference type="SUPFAM" id="SSF56935">
    <property type="entry name" value="Porins"/>
    <property type="match status" value="1"/>
</dbReference>
<dbReference type="PANTHER" id="PTHR22936">
    <property type="entry name" value="RHOMBOID-RELATED"/>
    <property type="match status" value="1"/>
</dbReference>
<evidence type="ECO:0000256" key="4">
    <source>
        <dbReference type="ARBA" id="ARBA00022801"/>
    </source>
</evidence>
<dbReference type="InterPro" id="IPR022764">
    <property type="entry name" value="Peptidase_S54_rhomboid_dom"/>
</dbReference>
<evidence type="ECO:0000256" key="3">
    <source>
        <dbReference type="ARBA" id="ARBA00022692"/>
    </source>
</evidence>
<feature type="transmembrane region" description="Helical" evidence="9">
    <location>
        <begin position="207"/>
        <end position="228"/>
    </location>
</feature>
<evidence type="ECO:0000256" key="1">
    <source>
        <dbReference type="ARBA" id="ARBA00004141"/>
    </source>
</evidence>
<reference evidence="11 12" key="1">
    <citation type="submission" date="2020-01" db="EMBL/GenBank/DDBJ databases">
        <authorList>
            <person name="Kim M.K."/>
        </authorList>
    </citation>
    <scope>NUCLEOTIDE SEQUENCE [LARGE SCALE GENOMIC DNA]</scope>
    <source>
        <strain evidence="11 12">BT213</strain>
    </source>
</reference>
<dbReference type="Gene3D" id="2.170.130.10">
    <property type="entry name" value="TonB-dependent receptor, plug domain"/>
    <property type="match status" value="1"/>
</dbReference>
<keyword evidence="3 8" id="KW-0812">Transmembrane</keyword>
<dbReference type="Proteomes" id="UP000478546">
    <property type="component" value="Unassembled WGS sequence"/>
</dbReference>